<gene>
    <name evidence="1" type="ORF">JW613_13110</name>
</gene>
<name>A0ABS3XUZ6_9ACTN</name>
<keyword evidence="2" id="KW-1185">Reference proteome</keyword>
<protein>
    <submittedName>
        <fullName evidence="1">Uncharacterized protein</fullName>
    </submittedName>
</protein>
<dbReference type="Proteomes" id="UP000721954">
    <property type="component" value="Unassembled WGS sequence"/>
</dbReference>
<sequence length="105" mass="10988">MQLVAPGQLVAVWPESVRRRAWPDVACVPLVDAPPTTVVVACPERTTSRAVAAVIGASAEGGCAHRGRMADVFAYVEAEGAELQVAAPRCRSGAPRRRGPAAALW</sequence>
<reference evidence="1 2" key="1">
    <citation type="submission" date="2021-02" db="EMBL/GenBank/DDBJ databases">
        <title>Streptomyces spirodelae sp. nov., isolated from duckweed.</title>
        <authorList>
            <person name="Saimee Y."/>
            <person name="Duangmal K."/>
        </authorList>
    </citation>
    <scope>NUCLEOTIDE SEQUENCE [LARGE SCALE GENOMIC DNA]</scope>
    <source>
        <strain evidence="1 2">DSM 42105</strain>
    </source>
</reference>
<accession>A0ABS3XUZ6</accession>
<dbReference type="EMBL" id="JAFFZM010000007">
    <property type="protein sequence ID" value="MBO8199235.1"/>
    <property type="molecule type" value="Genomic_DNA"/>
</dbReference>
<evidence type="ECO:0000313" key="1">
    <source>
        <dbReference type="EMBL" id="MBO8199235.1"/>
    </source>
</evidence>
<organism evidence="1 2">
    <name type="scientific">Streptomyces smyrnaeus</name>
    <dbReference type="NCBI Taxonomy" id="1387713"/>
    <lineage>
        <taxon>Bacteria</taxon>
        <taxon>Bacillati</taxon>
        <taxon>Actinomycetota</taxon>
        <taxon>Actinomycetes</taxon>
        <taxon>Kitasatosporales</taxon>
        <taxon>Streptomycetaceae</taxon>
        <taxon>Streptomyces</taxon>
    </lineage>
</organism>
<comment type="caution">
    <text evidence="1">The sequence shown here is derived from an EMBL/GenBank/DDBJ whole genome shotgun (WGS) entry which is preliminary data.</text>
</comment>
<evidence type="ECO:0000313" key="2">
    <source>
        <dbReference type="Proteomes" id="UP000721954"/>
    </source>
</evidence>
<proteinExistence type="predicted"/>